<reference evidence="5" key="2">
    <citation type="journal article" date="2021" name="PeerJ">
        <title>Extensive microbial diversity within the chicken gut microbiome revealed by metagenomics and culture.</title>
        <authorList>
            <person name="Gilroy R."/>
            <person name="Ravi A."/>
            <person name="Getino M."/>
            <person name="Pursley I."/>
            <person name="Horton D.L."/>
            <person name="Alikhan N.F."/>
            <person name="Baker D."/>
            <person name="Gharbi K."/>
            <person name="Hall N."/>
            <person name="Watson M."/>
            <person name="Adriaenssens E.M."/>
            <person name="Foster-Nyarko E."/>
            <person name="Jarju S."/>
            <person name="Secka A."/>
            <person name="Antonio M."/>
            <person name="Oren A."/>
            <person name="Chaudhuri R.R."/>
            <person name="La Ragione R."/>
            <person name="Hildebrand F."/>
            <person name="Pallen M.J."/>
        </authorList>
    </citation>
    <scope>NUCLEOTIDE SEQUENCE</scope>
    <source>
        <strain evidence="5">21143</strain>
    </source>
</reference>
<organism evidence="5 6">
    <name type="scientific">Candidatus Caccoplasma intestinavium</name>
    <dbReference type="NCBI Taxonomy" id="2840716"/>
    <lineage>
        <taxon>Bacteria</taxon>
        <taxon>Pseudomonadati</taxon>
        <taxon>Bacteroidota</taxon>
        <taxon>Bacteroidia</taxon>
        <taxon>Bacteroidales</taxon>
        <taxon>Bacteroidaceae</taxon>
        <taxon>Bacteroidaceae incertae sedis</taxon>
        <taxon>Candidatus Caccoplasma</taxon>
    </lineage>
</organism>
<proteinExistence type="predicted"/>
<evidence type="ECO:0000256" key="1">
    <source>
        <dbReference type="ARBA" id="ARBA00022630"/>
    </source>
</evidence>
<dbReference type="CDD" id="cd02062">
    <property type="entry name" value="Nitro_FMN_reductase"/>
    <property type="match status" value="1"/>
</dbReference>
<comment type="caution">
    <text evidence="5">The sequence shown here is derived from an EMBL/GenBank/DDBJ whole genome shotgun (WGS) entry which is preliminary data.</text>
</comment>
<dbReference type="Gene3D" id="3.40.109.10">
    <property type="entry name" value="NADH Oxidase"/>
    <property type="match status" value="1"/>
</dbReference>
<name>A0A9D1KD85_9BACT</name>
<evidence type="ECO:0000256" key="3">
    <source>
        <dbReference type="ARBA" id="ARBA00023002"/>
    </source>
</evidence>
<reference evidence="5" key="1">
    <citation type="submission" date="2020-10" db="EMBL/GenBank/DDBJ databases">
        <authorList>
            <person name="Gilroy R."/>
        </authorList>
    </citation>
    <scope>NUCLEOTIDE SEQUENCE</scope>
    <source>
        <strain evidence="5">21143</strain>
    </source>
</reference>
<dbReference type="Pfam" id="PF00881">
    <property type="entry name" value="Nitroreductase"/>
    <property type="match status" value="1"/>
</dbReference>
<keyword evidence="2" id="KW-0288">FMN</keyword>
<dbReference type="PANTHER" id="PTHR23026">
    <property type="entry name" value="NADPH NITROREDUCTASE"/>
    <property type="match status" value="1"/>
</dbReference>
<sequence>MDFYEVLEKRRTYRDFSDREVSDEILKRVIGAAFKAPTNDHLRQLEFVVVRSRENIAKVIAPLAENMAAFKELVAEVDESGDKDKMAMFADALPKQQKMLMQSSLLIIPFFRQQTQPLLKPAEQSSLNYFASAWCALENMLLAATAEGLGTVFHIPVSDEAEKIKQIVNAPEGYEFTCLLTMGYPTENAFLPKQKEIHIEERIHTESGNPYFLKI</sequence>
<dbReference type="Proteomes" id="UP000886722">
    <property type="component" value="Unassembled WGS sequence"/>
</dbReference>
<dbReference type="InterPro" id="IPR000415">
    <property type="entry name" value="Nitroreductase-like"/>
</dbReference>
<feature type="domain" description="Nitroreductase" evidence="4">
    <location>
        <begin position="8"/>
        <end position="184"/>
    </location>
</feature>
<dbReference type="SUPFAM" id="SSF55469">
    <property type="entry name" value="FMN-dependent nitroreductase-like"/>
    <property type="match status" value="1"/>
</dbReference>
<evidence type="ECO:0000259" key="4">
    <source>
        <dbReference type="Pfam" id="PF00881"/>
    </source>
</evidence>
<dbReference type="PANTHER" id="PTHR23026:SF90">
    <property type="entry name" value="IODOTYROSINE DEIODINASE 1"/>
    <property type="match status" value="1"/>
</dbReference>
<accession>A0A9D1KD85</accession>
<dbReference type="InterPro" id="IPR050627">
    <property type="entry name" value="Nitroreductase/BluB"/>
</dbReference>
<evidence type="ECO:0000313" key="6">
    <source>
        <dbReference type="Proteomes" id="UP000886722"/>
    </source>
</evidence>
<dbReference type="EMBL" id="DVKT01000043">
    <property type="protein sequence ID" value="HIT39475.1"/>
    <property type="molecule type" value="Genomic_DNA"/>
</dbReference>
<evidence type="ECO:0000256" key="2">
    <source>
        <dbReference type="ARBA" id="ARBA00022643"/>
    </source>
</evidence>
<evidence type="ECO:0000313" key="5">
    <source>
        <dbReference type="EMBL" id="HIT39475.1"/>
    </source>
</evidence>
<protein>
    <submittedName>
        <fullName evidence="5">Nitroreductase family protein</fullName>
    </submittedName>
</protein>
<dbReference type="AlphaFoldDB" id="A0A9D1KD85"/>
<keyword evidence="3" id="KW-0560">Oxidoreductase</keyword>
<keyword evidence="1" id="KW-0285">Flavoprotein</keyword>
<dbReference type="InterPro" id="IPR029479">
    <property type="entry name" value="Nitroreductase"/>
</dbReference>
<dbReference type="GO" id="GO:0016491">
    <property type="term" value="F:oxidoreductase activity"/>
    <property type="evidence" value="ECO:0007669"/>
    <property type="project" value="UniProtKB-KW"/>
</dbReference>
<gene>
    <name evidence="5" type="ORF">IAD06_05505</name>
</gene>